<reference evidence="1 2" key="1">
    <citation type="submission" date="2019-04" db="EMBL/GenBank/DDBJ databases">
        <title>The complete genome of Shigella Siphoviridae phage DS8.</title>
        <authorList>
            <person name="Deng Z."/>
            <person name="Lin L."/>
            <person name="Zhang Q."/>
            <person name="Deng X."/>
        </authorList>
    </citation>
    <scope>NUCLEOTIDE SEQUENCE [LARGE SCALE GENOMIC DNA]</scope>
</reference>
<dbReference type="EMBL" id="MK759854">
    <property type="protein sequence ID" value="QCQ57323.1"/>
    <property type="molecule type" value="Genomic_DNA"/>
</dbReference>
<sequence length="148" mass="16712">MANPNPVMKFSSEYQPAGRGLSYRNRLIEALKRCGLGEEEFLDAFIRTSIKMTEENQTQGVQMLKEIFLRISPVQKSMAPPVNFKYRKDATPVEQIEDVIQSVSSGELPIDVASQVVSMIKVGLDVKELTELAARLERLEKLLEQRNA</sequence>
<dbReference type="Proteomes" id="UP000299095">
    <property type="component" value="Segment"/>
</dbReference>
<dbReference type="GeneID" id="64469918"/>
<dbReference type="RefSeq" id="YP_010054236.1">
    <property type="nucleotide sequence ID" value="NC_054650.1"/>
</dbReference>
<evidence type="ECO:0000313" key="2">
    <source>
        <dbReference type="Proteomes" id="UP000299095"/>
    </source>
</evidence>
<accession>A0A4P8MUG1</accession>
<protein>
    <submittedName>
        <fullName evidence="1">Uncharacterized protein</fullName>
    </submittedName>
</protein>
<proteinExistence type="predicted"/>
<name>A0A4P8MUG1_9CAUD</name>
<dbReference type="KEGG" id="vg:64469918"/>
<organism evidence="1 2">
    <name type="scientific">Shigella phage DS8</name>
    <dbReference type="NCBI Taxonomy" id="2565502"/>
    <lineage>
        <taxon>Viruses</taxon>
        <taxon>Duplodnaviria</taxon>
        <taxon>Heunggongvirae</taxon>
        <taxon>Uroviricota</taxon>
        <taxon>Caudoviricetes</taxon>
        <taxon>Deseoctovirus</taxon>
        <taxon>Deseoctovirus DS8</taxon>
    </lineage>
</organism>
<keyword evidence="2" id="KW-1185">Reference proteome</keyword>
<evidence type="ECO:0000313" key="1">
    <source>
        <dbReference type="EMBL" id="QCQ57323.1"/>
    </source>
</evidence>